<feature type="region of interest" description="Disordered" evidence="7">
    <location>
        <begin position="335"/>
        <end position="356"/>
    </location>
</feature>
<dbReference type="GO" id="GO:0007266">
    <property type="term" value="P:Rho protein signal transduction"/>
    <property type="evidence" value="ECO:0007669"/>
    <property type="project" value="TreeGrafter"/>
</dbReference>
<feature type="region of interest" description="Disordered" evidence="7">
    <location>
        <begin position="30"/>
        <end position="54"/>
    </location>
</feature>
<dbReference type="PROSITE" id="PS50002">
    <property type="entry name" value="SH3"/>
    <property type="match status" value="1"/>
</dbReference>
<feature type="compositionally biased region" description="Pro residues" evidence="7">
    <location>
        <begin position="275"/>
        <end position="303"/>
    </location>
</feature>
<feature type="region of interest" description="Disordered" evidence="7">
    <location>
        <begin position="196"/>
        <end position="305"/>
    </location>
</feature>
<feature type="compositionally biased region" description="Low complexity" evidence="7">
    <location>
        <begin position="36"/>
        <end position="54"/>
    </location>
</feature>
<evidence type="ECO:0000256" key="4">
    <source>
        <dbReference type="ARBA" id="ARBA00022490"/>
    </source>
</evidence>
<evidence type="ECO:0000256" key="5">
    <source>
        <dbReference type="ARBA" id="ARBA00022553"/>
    </source>
</evidence>
<dbReference type="Pfam" id="PF00018">
    <property type="entry name" value="SH3_1"/>
    <property type="match status" value="1"/>
</dbReference>
<dbReference type="Proteomes" id="UP001152803">
    <property type="component" value="Unassembled WGS sequence"/>
</dbReference>
<evidence type="ECO:0000256" key="3">
    <source>
        <dbReference type="ARBA" id="ARBA00022443"/>
    </source>
</evidence>
<evidence type="ECO:0000313" key="10">
    <source>
        <dbReference type="Proteomes" id="UP001152803"/>
    </source>
</evidence>
<dbReference type="Gene3D" id="2.30.29.30">
    <property type="entry name" value="Pleckstrin-homology domain (PH domain)/Phosphotyrosine-binding domain (PTB)"/>
    <property type="match status" value="1"/>
</dbReference>
<organism evidence="9 10">
    <name type="scientific">Conger conger</name>
    <name type="common">Conger eel</name>
    <name type="synonym">Muraena conger</name>
    <dbReference type="NCBI Taxonomy" id="82655"/>
    <lineage>
        <taxon>Eukaryota</taxon>
        <taxon>Metazoa</taxon>
        <taxon>Chordata</taxon>
        <taxon>Craniata</taxon>
        <taxon>Vertebrata</taxon>
        <taxon>Euteleostomi</taxon>
        <taxon>Actinopterygii</taxon>
        <taxon>Neopterygii</taxon>
        <taxon>Teleostei</taxon>
        <taxon>Anguilliformes</taxon>
        <taxon>Congridae</taxon>
        <taxon>Conger</taxon>
    </lineage>
</organism>
<evidence type="ECO:0000256" key="6">
    <source>
        <dbReference type="PROSITE-ProRule" id="PRU00192"/>
    </source>
</evidence>
<reference evidence="9" key="1">
    <citation type="journal article" date="2023" name="Science">
        <title>Genome structures resolve the early diversification of teleost fishes.</title>
        <authorList>
            <person name="Parey E."/>
            <person name="Louis A."/>
            <person name="Montfort J."/>
            <person name="Bouchez O."/>
            <person name="Roques C."/>
            <person name="Iampietro C."/>
            <person name="Lluch J."/>
            <person name="Castinel A."/>
            <person name="Donnadieu C."/>
            <person name="Desvignes T."/>
            <person name="Floi Bucao C."/>
            <person name="Jouanno E."/>
            <person name="Wen M."/>
            <person name="Mejri S."/>
            <person name="Dirks R."/>
            <person name="Jansen H."/>
            <person name="Henkel C."/>
            <person name="Chen W.J."/>
            <person name="Zahm M."/>
            <person name="Cabau C."/>
            <person name="Klopp C."/>
            <person name="Thompson A.W."/>
            <person name="Robinson-Rechavi M."/>
            <person name="Braasch I."/>
            <person name="Lecointre G."/>
            <person name="Bobe J."/>
            <person name="Postlethwait J.H."/>
            <person name="Berthelot C."/>
            <person name="Roest Crollius H."/>
            <person name="Guiguen Y."/>
        </authorList>
    </citation>
    <scope>NUCLEOTIDE SEQUENCE</scope>
    <source>
        <strain evidence="9">Concon-B</strain>
    </source>
</reference>
<dbReference type="EMBL" id="JAFJMO010000010">
    <property type="protein sequence ID" value="KAJ8265853.1"/>
    <property type="molecule type" value="Genomic_DNA"/>
</dbReference>
<evidence type="ECO:0000313" key="9">
    <source>
        <dbReference type="EMBL" id="KAJ8265853.1"/>
    </source>
</evidence>
<gene>
    <name evidence="9" type="ORF">COCON_G00149520</name>
</gene>
<sequence length="668" mass="75945">MAVDRCLHACRMFGTSRPFSYDPPDFGGPLPPYGVSRELPSSQRSSMSRPSGKSIYMQRKEYSESMNRQPDNFQYRVEHLFTCEMDGREVRTLDDCITRLKVLDSKGRVWGQEMILEVRSGNLQLTDIETKGELESLALGNITQVKAILDSCVYSNLLTITVREWRGPENKVYMFQCEEVGPENVRDDLEKAIQHRREDGGDPSWKEPNIRDNPENIIGQHVPGSFRESRPSPDERLDQFGPPPNFPPPQWNNPEYDQRGSPPPLYIPREEPRYPAAPAPEPRYPPPPPWQEEPPRQEQPPKPQYTNTQRNVEILNHVLEDVELFVAKVQAALSAQNSKKKKKKNKNRDTASMPPPNEFLECLQKIKYGLNLLVKLNGILKNPSAAEYVHIIFPILQLLVPQCPRDLPSSVVVPMLMEQTLQFLSKEVTPEEDKLWISLGDAWNIPRSKWPNGDQLPAYIPTFSNGWEPPPPIVAPPENQLVPGRSSQRSVLERPAQNIPEQNSSPWSAPPTRSSEIPQMRVIYDFMARNHQELSIMKGDVVQVLDQSRQWWKVRNHRGEEGHVPQNVLEPLDGPRAPGGHQGRHSPPLLNKMSRPEEVTAWLEYKGFSKITVRTIGALNGTLLLGMTRDELRAVCPEEGGRVFFQLQAVKSAMALASESGYNQYNGR</sequence>
<feature type="compositionally biased region" description="Polar residues" evidence="7">
    <location>
        <begin position="499"/>
        <end position="514"/>
    </location>
</feature>
<dbReference type="InterPro" id="IPR013625">
    <property type="entry name" value="PTB"/>
</dbReference>
<dbReference type="GO" id="GO:0032587">
    <property type="term" value="C:ruffle membrane"/>
    <property type="evidence" value="ECO:0007669"/>
    <property type="project" value="TreeGrafter"/>
</dbReference>
<comment type="subcellular location">
    <subcellularLocation>
        <location evidence="1">Cytoplasm</location>
    </subcellularLocation>
</comment>
<dbReference type="Pfam" id="PF22975">
    <property type="entry name" value="EPS8_2nd"/>
    <property type="match status" value="1"/>
</dbReference>
<comment type="similarity">
    <text evidence="2">Belongs to the EPS8 family.</text>
</comment>
<dbReference type="Gene3D" id="2.30.30.40">
    <property type="entry name" value="SH3 Domains"/>
    <property type="match status" value="1"/>
</dbReference>
<dbReference type="InterPro" id="IPR013761">
    <property type="entry name" value="SAM/pointed_sf"/>
</dbReference>
<dbReference type="CDD" id="cd01210">
    <property type="entry name" value="PTB_EPS8"/>
    <property type="match status" value="1"/>
</dbReference>
<dbReference type="Pfam" id="PF18016">
    <property type="entry name" value="SAM_3"/>
    <property type="match status" value="1"/>
</dbReference>
<proteinExistence type="inferred from homology"/>
<keyword evidence="5" id="KW-0597">Phosphoprotein</keyword>
<dbReference type="OrthoDB" id="4680325at2759"/>
<dbReference type="PANTHER" id="PTHR12287:SF22">
    <property type="entry name" value="EPIDERMAL GROWTH FACTOR RECEPTOR KINASE SUBSTRATE 8-LIKE PROTEIN 3"/>
    <property type="match status" value="1"/>
</dbReference>
<dbReference type="InterPro" id="IPR041418">
    <property type="entry name" value="SAM_3"/>
</dbReference>
<dbReference type="CDD" id="cd11764">
    <property type="entry name" value="SH3_Eps8"/>
    <property type="match status" value="1"/>
</dbReference>
<dbReference type="InterPro" id="IPR001452">
    <property type="entry name" value="SH3_domain"/>
</dbReference>
<comment type="caution">
    <text evidence="9">The sequence shown here is derived from an EMBL/GenBank/DDBJ whole genome shotgun (WGS) entry which is preliminary data.</text>
</comment>
<dbReference type="SMART" id="SM00326">
    <property type="entry name" value="SH3"/>
    <property type="match status" value="1"/>
</dbReference>
<evidence type="ECO:0000256" key="1">
    <source>
        <dbReference type="ARBA" id="ARBA00004496"/>
    </source>
</evidence>
<keyword evidence="3 6" id="KW-0728">SH3 domain</keyword>
<feature type="compositionally biased region" description="Pro residues" evidence="7">
    <location>
        <begin position="241"/>
        <end position="251"/>
    </location>
</feature>
<feature type="domain" description="SH3" evidence="8">
    <location>
        <begin position="515"/>
        <end position="574"/>
    </location>
</feature>
<dbReference type="Pfam" id="PF08416">
    <property type="entry name" value="PTB"/>
    <property type="match status" value="1"/>
</dbReference>
<name>A0A9Q1DCD0_CONCO</name>
<feature type="compositionally biased region" description="Basic and acidic residues" evidence="7">
    <location>
        <begin position="227"/>
        <end position="238"/>
    </location>
</feature>
<dbReference type="PANTHER" id="PTHR12287">
    <property type="entry name" value="EPIDERMAL GROWTH FACTOR RECEPTOR KINASE SUBSTRATE EPS8-RELATED PROTEIN"/>
    <property type="match status" value="1"/>
</dbReference>
<dbReference type="SUPFAM" id="SSF50044">
    <property type="entry name" value="SH3-domain"/>
    <property type="match status" value="1"/>
</dbReference>
<dbReference type="InterPro" id="IPR035462">
    <property type="entry name" value="Eps8_SH3"/>
</dbReference>
<keyword evidence="10" id="KW-1185">Reference proteome</keyword>
<dbReference type="InterPro" id="IPR039801">
    <property type="entry name" value="EPS8-like"/>
</dbReference>
<evidence type="ECO:0000259" key="8">
    <source>
        <dbReference type="PROSITE" id="PS50002"/>
    </source>
</evidence>
<accession>A0A9Q1DCD0</accession>
<protein>
    <recommendedName>
        <fullName evidence="8">SH3 domain-containing protein</fullName>
    </recommendedName>
</protein>
<dbReference type="SUPFAM" id="SSF47769">
    <property type="entry name" value="SAM/Pointed domain"/>
    <property type="match status" value="1"/>
</dbReference>
<feature type="compositionally biased region" description="Basic and acidic residues" evidence="7">
    <location>
        <begin position="196"/>
        <end position="214"/>
    </location>
</feature>
<feature type="region of interest" description="Disordered" evidence="7">
    <location>
        <begin position="470"/>
        <end position="514"/>
    </location>
</feature>
<dbReference type="FunFam" id="2.30.29.30:FF:000293">
    <property type="entry name" value="EPS8 like 3"/>
    <property type="match status" value="1"/>
</dbReference>
<dbReference type="AlphaFoldDB" id="A0A9Q1DCD0"/>
<dbReference type="InterPro" id="IPR055093">
    <property type="entry name" value="EPS8_2nd"/>
</dbReference>
<evidence type="ECO:0000256" key="2">
    <source>
        <dbReference type="ARBA" id="ARBA00006197"/>
    </source>
</evidence>
<dbReference type="SUPFAM" id="SSF50729">
    <property type="entry name" value="PH domain-like"/>
    <property type="match status" value="1"/>
</dbReference>
<keyword evidence="4" id="KW-0963">Cytoplasm</keyword>
<dbReference type="GO" id="GO:0003779">
    <property type="term" value="F:actin binding"/>
    <property type="evidence" value="ECO:0007669"/>
    <property type="project" value="TreeGrafter"/>
</dbReference>
<dbReference type="GO" id="GO:1900029">
    <property type="term" value="P:positive regulation of ruffle assembly"/>
    <property type="evidence" value="ECO:0007669"/>
    <property type="project" value="TreeGrafter"/>
</dbReference>
<evidence type="ECO:0000256" key="7">
    <source>
        <dbReference type="SAM" id="MobiDB-lite"/>
    </source>
</evidence>
<dbReference type="InterPro" id="IPR036028">
    <property type="entry name" value="SH3-like_dom_sf"/>
</dbReference>
<dbReference type="InterPro" id="IPR011993">
    <property type="entry name" value="PH-like_dom_sf"/>
</dbReference>
<dbReference type="GO" id="GO:0035023">
    <property type="term" value="P:regulation of Rho protein signal transduction"/>
    <property type="evidence" value="ECO:0007669"/>
    <property type="project" value="TreeGrafter"/>
</dbReference>
<dbReference type="GO" id="GO:0031982">
    <property type="term" value="C:vesicle"/>
    <property type="evidence" value="ECO:0007669"/>
    <property type="project" value="TreeGrafter"/>
</dbReference>
<dbReference type="Gene3D" id="1.10.150.50">
    <property type="entry name" value="Transcription Factor, Ets-1"/>
    <property type="match status" value="1"/>
</dbReference>
<dbReference type="InterPro" id="IPR033928">
    <property type="entry name" value="EPS8_PTB"/>
</dbReference>
<dbReference type="GO" id="GO:0005737">
    <property type="term" value="C:cytoplasm"/>
    <property type="evidence" value="ECO:0007669"/>
    <property type="project" value="UniProtKB-SubCell"/>
</dbReference>